<evidence type="ECO:0000313" key="5">
    <source>
        <dbReference type="EMBL" id="CAG9822596.1"/>
    </source>
</evidence>
<dbReference type="PANTHER" id="PTHR46345">
    <property type="entry name" value="INVERTED FORMIN-2"/>
    <property type="match status" value="1"/>
</dbReference>
<accession>A0A9N9SHI8</accession>
<dbReference type="SMART" id="SM00498">
    <property type="entry name" value="FH2"/>
    <property type="match status" value="1"/>
</dbReference>
<dbReference type="InterPro" id="IPR015425">
    <property type="entry name" value="FH2_Formin"/>
</dbReference>
<dbReference type="InterPro" id="IPR011989">
    <property type="entry name" value="ARM-like"/>
</dbReference>
<feature type="compositionally biased region" description="Polar residues" evidence="2">
    <location>
        <begin position="1178"/>
        <end position="1189"/>
    </location>
</feature>
<dbReference type="SUPFAM" id="SSF48371">
    <property type="entry name" value="ARM repeat"/>
    <property type="match status" value="1"/>
</dbReference>
<sequence>MDSSRIGLDFIVEHPDYIRKLAAALDTPNATVKKQVFELLSALCVHNEDGRSRALDTLDHYKKLKGERYRLNLLVQELDRATSVDYQTALVAFINCLIISTPRLSDRTRLRNEFIGCHLLPVLNNLRKCAEAEPELAVQLDVFDEQRDSDDAQTLQGPHGVDLNSPLDVFYAILKQVAETPQEIPFLAILQHLLRVDPKEPISDLVWDTAERLVHRATLLEHREDAARLLRSPSAASKVFCHCQTGRRQSVGGGPLSPTPGPPPPPPLGPVLPPPPPPPPNIPPPPSIPAPLAPAPPPPQHKHRAPAPPSHNENDAVIEKLPQQEIPAPRTKMKTINWNKIPNNKVVGKNNIWTQVAYNHQNSPMADMDWSEMEGLFCQQAPTSAHSSPKLGHRDSSDNLDKRMRKESSEITLLDGKRSLNVNIFLKQFRSSNEDIVRLIREGEHDDIGSEKLKGLLKLLPEVDELDMLKSFTGDFNKLGNAEKFLIQLTNLPNYKLRIESMLLKEEFASNMGYLEPSINSMIIASQDLMTNKPLQEVLYMVVIAGNFLNSGGYAGNAAGVKLSSLQKITDIRANKPNMNLIHFVGLQAERKNKNLLTFTDNIGVLEDAAKTTVEQLHNEINALDVRIKKIRKQIEMPTTEAEIKDQMTDFLQMAEREVSILQRNLGELEHVRRQLADFFCEDVNSFKLEECFRIFHGFYCKFRQAVLENERRRIQEEQAYERRRQREELLATKRRQMESLAGTPDSEAFSIDMQIYDTRSTFPMKKGRKSANGSGMSEDENSVNGSPSFSRRRLGSFNGNSVEIGIGGKEEKSPDITPNGSLRRRRSRVLSEDDEGNLMDFLRASGSDNNRERKSWGSLDRSWARKARGSGPRKRPALLSADFSSDRERPSSPSPLTESKPLVGAAPVEEEAAPTAPAAPAARPREWRQKIESWLQANDNDASDEQKRQARRGAVNRRSLEVDSESERSSTLDTLPEGKQVYSGSQSNYRKAYPAWKPSSTIDSTDVVSAMEAVEEVQPQIKDKSAWRKSTLNVSNSTEATREDASYLGRPTAAPTTPQKEKTLHSIDEDGAVERKSLISSLGGRAATDRLTLYIRRADDAGGGERRAGGGGGGAARRGREAQQREGVETNGCNNKGEIDQDNIETPPAVRKVFIPTPVDKREPLMPTPCSRRAGRANSNRETPTTLSPVDPDENFVLGDGQFDRYSAARRTRRYKRNQDTVNADIASPTDSSKSSDSPASKSPPVLKSPPALISSPADIESARETAAVAESEAEKEMRLRAWQEKLRGQGEQQQEGGGGAGKARRYRNQTGIRPADVVRAMRLGKENGEVSKSYISPETTKVVSNKIDIPSSRKTKEHDNDEGFEETQSLMSESPSQGASSGGNYETDIIDSPKIVVANQANPKPLKPTETRTAKITPAQKRTRTPSQEVATNRKSVIPRRTDSVKRIDQKPAAASGRPSGIQKSGSRNSIVSSRSSLNSATSTNTVKKLPLRPNTSSNLARPVQRTPSVRSATSSVKSNLKRSSSSSGGGGGVGSRPPRPQAMSFMKPTASSTTKSSQAATTSRIGSFRQKN</sequence>
<evidence type="ECO:0000259" key="4">
    <source>
        <dbReference type="PROSITE" id="PS51444"/>
    </source>
</evidence>
<feature type="region of interest" description="Disordered" evidence="2">
    <location>
        <begin position="1101"/>
        <end position="1321"/>
    </location>
</feature>
<feature type="region of interest" description="Disordered" evidence="2">
    <location>
        <begin position="761"/>
        <end position="990"/>
    </location>
</feature>
<dbReference type="SUPFAM" id="SSF101447">
    <property type="entry name" value="Formin homology 2 domain (FH2 domain)"/>
    <property type="match status" value="1"/>
</dbReference>
<feature type="compositionally biased region" description="Low complexity" evidence="2">
    <location>
        <begin position="1517"/>
        <end position="1529"/>
    </location>
</feature>
<dbReference type="InterPro" id="IPR016024">
    <property type="entry name" value="ARM-type_fold"/>
</dbReference>
<feature type="region of interest" description="Disordered" evidence="2">
    <location>
        <begin position="246"/>
        <end position="314"/>
    </location>
</feature>
<feature type="domain" description="FH2" evidence="4">
    <location>
        <begin position="323"/>
        <end position="729"/>
    </location>
</feature>
<feature type="compositionally biased region" description="Basic and acidic residues" evidence="2">
    <location>
        <begin position="1274"/>
        <end position="1290"/>
    </location>
</feature>
<dbReference type="Gene3D" id="1.25.10.10">
    <property type="entry name" value="Leucine-rich Repeat Variant"/>
    <property type="match status" value="1"/>
</dbReference>
<dbReference type="InterPro" id="IPR010472">
    <property type="entry name" value="FH3_dom"/>
</dbReference>
<feature type="compositionally biased region" description="Low complexity" evidence="2">
    <location>
        <begin position="1228"/>
        <end position="1246"/>
    </location>
</feature>
<evidence type="ECO:0000313" key="6">
    <source>
        <dbReference type="Proteomes" id="UP001153737"/>
    </source>
</evidence>
<dbReference type="PROSITE" id="PS51232">
    <property type="entry name" value="GBD_FH3"/>
    <property type="match status" value="1"/>
</dbReference>
<feature type="compositionally biased region" description="Basic and acidic residues" evidence="2">
    <location>
        <begin position="1119"/>
        <end position="1129"/>
    </location>
</feature>
<feature type="compositionally biased region" description="Pro residues" evidence="2">
    <location>
        <begin position="257"/>
        <end position="299"/>
    </location>
</feature>
<evidence type="ECO:0008006" key="7">
    <source>
        <dbReference type="Google" id="ProtNLM"/>
    </source>
</evidence>
<feature type="compositionally biased region" description="Low complexity" evidence="2">
    <location>
        <begin position="1467"/>
        <end position="1488"/>
    </location>
</feature>
<feature type="compositionally biased region" description="Low complexity" evidence="2">
    <location>
        <begin position="914"/>
        <end position="923"/>
    </location>
</feature>
<feature type="compositionally biased region" description="Basic residues" evidence="2">
    <location>
        <begin position="865"/>
        <end position="877"/>
    </location>
</feature>
<reference evidence="5" key="1">
    <citation type="submission" date="2022-01" db="EMBL/GenBank/DDBJ databases">
        <authorList>
            <person name="King R."/>
        </authorList>
    </citation>
    <scope>NUCLEOTIDE SEQUENCE</scope>
</reference>
<name>A0A9N9SHI8_PHACE</name>
<feature type="compositionally biased region" description="Polar residues" evidence="2">
    <location>
        <begin position="1368"/>
        <end position="1386"/>
    </location>
</feature>
<feature type="compositionally biased region" description="Polar residues" evidence="2">
    <location>
        <begin position="1029"/>
        <end position="1040"/>
    </location>
</feature>
<feature type="compositionally biased region" description="Basic and acidic residues" evidence="2">
    <location>
        <begin position="1442"/>
        <end position="1452"/>
    </location>
</feature>
<evidence type="ECO:0000256" key="1">
    <source>
        <dbReference type="SAM" id="Coils"/>
    </source>
</evidence>
<dbReference type="Gene3D" id="1.10.238.150">
    <property type="entry name" value="Formin, FH3 diaphanous domain"/>
    <property type="match status" value="1"/>
</dbReference>
<feature type="region of interest" description="Disordered" evidence="2">
    <location>
        <begin position="1029"/>
        <end position="1066"/>
    </location>
</feature>
<feature type="region of interest" description="Disordered" evidence="2">
    <location>
        <begin position="1347"/>
        <end position="1575"/>
    </location>
</feature>
<feature type="compositionally biased region" description="Polar residues" evidence="2">
    <location>
        <begin position="1496"/>
        <end position="1516"/>
    </location>
</feature>
<dbReference type="Pfam" id="PF02181">
    <property type="entry name" value="FH2"/>
    <property type="match status" value="1"/>
</dbReference>
<feature type="compositionally biased region" description="Basic and acidic residues" evidence="2">
    <location>
        <begin position="392"/>
        <end position="404"/>
    </location>
</feature>
<dbReference type="GO" id="GO:0003779">
    <property type="term" value="F:actin binding"/>
    <property type="evidence" value="ECO:0007669"/>
    <property type="project" value="InterPro"/>
</dbReference>
<evidence type="ECO:0000259" key="3">
    <source>
        <dbReference type="PROSITE" id="PS51232"/>
    </source>
</evidence>
<dbReference type="OrthoDB" id="26518at2759"/>
<feature type="domain" description="GBD/FH3" evidence="3">
    <location>
        <begin position="1"/>
        <end position="225"/>
    </location>
</feature>
<gene>
    <name evidence="5" type="ORF">PHAECO_LOCUS10272</name>
</gene>
<dbReference type="Pfam" id="PF06367">
    <property type="entry name" value="Drf_FH3"/>
    <property type="match status" value="1"/>
</dbReference>
<dbReference type="PROSITE" id="PS51444">
    <property type="entry name" value="FH2"/>
    <property type="match status" value="1"/>
</dbReference>
<dbReference type="Gene3D" id="1.20.58.2220">
    <property type="entry name" value="Formin, FH2 domain"/>
    <property type="match status" value="1"/>
</dbReference>
<dbReference type="InterPro" id="IPR014768">
    <property type="entry name" value="GBD/FH3_dom"/>
</dbReference>
<dbReference type="Proteomes" id="UP001153737">
    <property type="component" value="Chromosome 6"/>
</dbReference>
<keyword evidence="6" id="KW-1185">Reference proteome</keyword>
<protein>
    <recommendedName>
        <fullName evidence="7">Inverted formin-2</fullName>
    </recommendedName>
</protein>
<feature type="compositionally biased region" description="Low complexity" evidence="2">
    <location>
        <begin position="1552"/>
        <end position="1566"/>
    </location>
</feature>
<feature type="coiled-coil region" evidence="1">
    <location>
        <begin position="614"/>
        <end position="672"/>
    </location>
</feature>
<reference evidence="5" key="2">
    <citation type="submission" date="2022-10" db="EMBL/GenBank/DDBJ databases">
        <authorList>
            <consortium name="ENA_rothamsted_submissions"/>
            <consortium name="culmorum"/>
            <person name="King R."/>
        </authorList>
    </citation>
    <scope>NUCLEOTIDE SEQUENCE</scope>
</reference>
<keyword evidence="1" id="KW-0175">Coiled coil</keyword>
<feature type="compositionally biased region" description="Polar residues" evidence="2">
    <location>
        <begin position="1427"/>
        <end position="1437"/>
    </location>
</feature>
<dbReference type="EMBL" id="OU896712">
    <property type="protein sequence ID" value="CAG9822596.1"/>
    <property type="molecule type" value="Genomic_DNA"/>
</dbReference>
<dbReference type="InterPro" id="IPR042201">
    <property type="entry name" value="FH2_Formin_sf"/>
</dbReference>
<feature type="compositionally biased region" description="Basic and acidic residues" evidence="2">
    <location>
        <begin position="959"/>
        <end position="971"/>
    </location>
</feature>
<proteinExistence type="predicted"/>
<feature type="region of interest" description="Disordered" evidence="2">
    <location>
        <begin position="381"/>
        <end position="404"/>
    </location>
</feature>
<dbReference type="PANTHER" id="PTHR46345:SF8">
    <property type="entry name" value="FORMIN 3, ISOFORM B"/>
    <property type="match status" value="1"/>
</dbReference>
<dbReference type="SMART" id="SM01139">
    <property type="entry name" value="Drf_FH3"/>
    <property type="match status" value="1"/>
</dbReference>
<organism evidence="5 6">
    <name type="scientific">Phaedon cochleariae</name>
    <name type="common">Mustard beetle</name>
    <dbReference type="NCBI Taxonomy" id="80249"/>
    <lineage>
        <taxon>Eukaryota</taxon>
        <taxon>Metazoa</taxon>
        <taxon>Ecdysozoa</taxon>
        <taxon>Arthropoda</taxon>
        <taxon>Hexapoda</taxon>
        <taxon>Insecta</taxon>
        <taxon>Pterygota</taxon>
        <taxon>Neoptera</taxon>
        <taxon>Endopterygota</taxon>
        <taxon>Coleoptera</taxon>
        <taxon>Polyphaga</taxon>
        <taxon>Cucujiformia</taxon>
        <taxon>Chrysomeloidea</taxon>
        <taxon>Chrysomelidae</taxon>
        <taxon>Chrysomelinae</taxon>
        <taxon>Chrysomelini</taxon>
        <taxon>Phaedon</taxon>
    </lineage>
</organism>
<evidence type="ECO:0000256" key="2">
    <source>
        <dbReference type="SAM" id="MobiDB-lite"/>
    </source>
</evidence>